<accession>A0AAD4CYL5</accession>
<keyword evidence="2" id="KW-0812">Transmembrane</keyword>
<keyword evidence="5" id="KW-1185">Reference proteome</keyword>
<sequence length="351" mass="38337">MVPGRSFIQTLLLLGISTGVWARRGGGDEDSDSGGDSSSSTGGDTSSSSTDHCGSSHQSLSAYDVIPDNVANWTSMTAPWQDRATTYDGSYFYGEAFLNYSIEGESHCSDTDSPIRMLAYAWLGPQSPYPKGSKNAFALGFKAWLSDLPLDQIANSYDKVPWGEYCPIAPDLVKIQTSRKYTDFEKRTVTASDVIDMEFSEDQDHANMARFNGTLVNGVDISENWYNDIVALPPSVCDTDGVQGLGWPAGTTLSGSVTNSTIKLRLEGVSNTTTDYKHYVGTNEDEIRVMFSVTFSGTFDGINSTQALKVADDGQALFSWVENGGLHVVPFGWTTWLLWMAFMGVLSRFMF</sequence>
<feature type="signal peptide" evidence="3">
    <location>
        <begin position="1"/>
        <end position="22"/>
    </location>
</feature>
<dbReference type="AlphaFoldDB" id="A0AAD4CYL5"/>
<comment type="caution">
    <text evidence="4">The sequence shown here is derived from an EMBL/GenBank/DDBJ whole genome shotgun (WGS) entry which is preliminary data.</text>
</comment>
<feature type="chain" id="PRO_5042000561" evidence="3">
    <location>
        <begin position="23"/>
        <end position="351"/>
    </location>
</feature>
<gene>
    <name evidence="4" type="ORF">FE257_004544</name>
</gene>
<evidence type="ECO:0000256" key="3">
    <source>
        <dbReference type="SAM" id="SignalP"/>
    </source>
</evidence>
<name>A0AAD4CYL5_ASPNN</name>
<evidence type="ECO:0000256" key="2">
    <source>
        <dbReference type="SAM" id="Phobius"/>
    </source>
</evidence>
<reference evidence="4" key="2">
    <citation type="submission" date="2020-02" db="EMBL/GenBank/DDBJ databases">
        <authorList>
            <person name="Gilchrist C.L.M."/>
            <person name="Chooi Y.-H."/>
        </authorList>
    </citation>
    <scope>NUCLEOTIDE SEQUENCE</scope>
    <source>
        <strain evidence="4">MST-FP2251</strain>
    </source>
</reference>
<evidence type="ECO:0000313" key="5">
    <source>
        <dbReference type="Proteomes" id="UP001194746"/>
    </source>
</evidence>
<dbReference type="EMBL" id="VCAU01000002">
    <property type="protein sequence ID" value="KAF9894922.1"/>
    <property type="molecule type" value="Genomic_DNA"/>
</dbReference>
<feature type="region of interest" description="Disordered" evidence="1">
    <location>
        <begin position="24"/>
        <end position="55"/>
    </location>
</feature>
<keyword evidence="3" id="KW-0732">Signal</keyword>
<reference evidence="4" key="1">
    <citation type="journal article" date="2019" name="Beilstein J. Org. Chem.">
        <title>Nanangenines: drimane sesquiterpenoids as the dominant metabolite cohort of a novel Australian fungus, Aspergillus nanangensis.</title>
        <authorList>
            <person name="Lacey H.J."/>
            <person name="Gilchrist C.L.M."/>
            <person name="Crombie A."/>
            <person name="Kalaitzis J.A."/>
            <person name="Vuong D."/>
            <person name="Rutledge P.J."/>
            <person name="Turner P."/>
            <person name="Pitt J.I."/>
            <person name="Lacey E."/>
            <person name="Chooi Y.H."/>
            <person name="Piggott A.M."/>
        </authorList>
    </citation>
    <scope>NUCLEOTIDE SEQUENCE</scope>
    <source>
        <strain evidence="4">MST-FP2251</strain>
    </source>
</reference>
<feature type="compositionally biased region" description="Low complexity" evidence="1">
    <location>
        <begin position="34"/>
        <end position="55"/>
    </location>
</feature>
<proteinExistence type="predicted"/>
<protein>
    <submittedName>
        <fullName evidence="4">Uncharacterized protein</fullName>
    </submittedName>
</protein>
<keyword evidence="2" id="KW-1133">Transmembrane helix</keyword>
<keyword evidence="2" id="KW-0472">Membrane</keyword>
<dbReference type="Proteomes" id="UP001194746">
    <property type="component" value="Unassembled WGS sequence"/>
</dbReference>
<organism evidence="4 5">
    <name type="scientific">Aspergillus nanangensis</name>
    <dbReference type="NCBI Taxonomy" id="2582783"/>
    <lineage>
        <taxon>Eukaryota</taxon>
        <taxon>Fungi</taxon>
        <taxon>Dikarya</taxon>
        <taxon>Ascomycota</taxon>
        <taxon>Pezizomycotina</taxon>
        <taxon>Eurotiomycetes</taxon>
        <taxon>Eurotiomycetidae</taxon>
        <taxon>Eurotiales</taxon>
        <taxon>Aspergillaceae</taxon>
        <taxon>Aspergillus</taxon>
        <taxon>Aspergillus subgen. Circumdati</taxon>
    </lineage>
</organism>
<evidence type="ECO:0000313" key="4">
    <source>
        <dbReference type="EMBL" id="KAF9894922.1"/>
    </source>
</evidence>
<feature type="transmembrane region" description="Helical" evidence="2">
    <location>
        <begin position="331"/>
        <end position="350"/>
    </location>
</feature>
<evidence type="ECO:0000256" key="1">
    <source>
        <dbReference type="SAM" id="MobiDB-lite"/>
    </source>
</evidence>